<keyword evidence="5" id="KW-1185">Reference proteome</keyword>
<dbReference type="EMBL" id="RSCD01000003">
    <property type="protein sequence ID" value="RSH93755.1"/>
    <property type="molecule type" value="Genomic_DNA"/>
</dbReference>
<dbReference type="AlphaFoldDB" id="A0A427YRR8"/>
<keyword evidence="3" id="KW-0472">Membrane</keyword>
<feature type="transmembrane region" description="Helical" evidence="3">
    <location>
        <begin position="75"/>
        <end position="93"/>
    </location>
</feature>
<keyword evidence="3" id="KW-0812">Transmembrane</keyword>
<feature type="region of interest" description="Disordered" evidence="2">
    <location>
        <begin position="194"/>
        <end position="240"/>
    </location>
</feature>
<comment type="caution">
    <text evidence="4">The sequence shown here is derived from an EMBL/GenBank/DDBJ whole genome shotgun (WGS) entry which is preliminary data.</text>
</comment>
<evidence type="ECO:0000256" key="2">
    <source>
        <dbReference type="SAM" id="MobiDB-lite"/>
    </source>
</evidence>
<feature type="transmembrane region" description="Helical" evidence="3">
    <location>
        <begin position="45"/>
        <end position="69"/>
    </location>
</feature>
<keyword evidence="1" id="KW-0175">Coiled coil</keyword>
<evidence type="ECO:0000256" key="1">
    <source>
        <dbReference type="SAM" id="Coils"/>
    </source>
</evidence>
<gene>
    <name evidence="4" type="ORF">EHS25_006403</name>
</gene>
<feature type="compositionally biased region" description="Low complexity" evidence="2">
    <location>
        <begin position="194"/>
        <end position="218"/>
    </location>
</feature>
<reference evidence="4 5" key="1">
    <citation type="submission" date="2018-11" db="EMBL/GenBank/DDBJ databases">
        <title>Genome sequence of Saitozyma podzolica DSM 27192.</title>
        <authorList>
            <person name="Aliyu H."/>
            <person name="Gorte O."/>
            <person name="Ochsenreither K."/>
        </authorList>
    </citation>
    <scope>NUCLEOTIDE SEQUENCE [LARGE SCALE GENOMIC DNA]</scope>
    <source>
        <strain evidence="4 5">DSM 27192</strain>
    </source>
</reference>
<sequence length="240" mass="25675">MPPPFYSSHIPDLPPHNKWVETAQQLRALHHDLAKFSTRWWRTRVYFFAFIEIFLAIAVVAIGSITAAVAGSTVAARWLAVTNAIVGAVLAGLRSSGISGAMLRINFLAKEIRADLSDVQAKCNFDQSAPPDLLIQQIQNQLEGLRKRRADLRQELTKAASTAFSGISGVVSKKEEDKWAPQLLAGVQQRSQTVQPSGAAPAAATQSAVPASLSAPAGIPIPPPTAPPPPTIPAAHSWQV</sequence>
<evidence type="ECO:0000313" key="4">
    <source>
        <dbReference type="EMBL" id="RSH93755.1"/>
    </source>
</evidence>
<organism evidence="4 5">
    <name type="scientific">Saitozyma podzolica</name>
    <dbReference type="NCBI Taxonomy" id="1890683"/>
    <lineage>
        <taxon>Eukaryota</taxon>
        <taxon>Fungi</taxon>
        <taxon>Dikarya</taxon>
        <taxon>Basidiomycota</taxon>
        <taxon>Agaricomycotina</taxon>
        <taxon>Tremellomycetes</taxon>
        <taxon>Tremellales</taxon>
        <taxon>Trimorphomycetaceae</taxon>
        <taxon>Saitozyma</taxon>
    </lineage>
</organism>
<keyword evidence="3" id="KW-1133">Transmembrane helix</keyword>
<accession>A0A427YRR8</accession>
<evidence type="ECO:0000313" key="5">
    <source>
        <dbReference type="Proteomes" id="UP000279259"/>
    </source>
</evidence>
<name>A0A427YRR8_9TREE</name>
<evidence type="ECO:0008006" key="6">
    <source>
        <dbReference type="Google" id="ProtNLM"/>
    </source>
</evidence>
<feature type="coiled-coil region" evidence="1">
    <location>
        <begin position="135"/>
        <end position="162"/>
    </location>
</feature>
<evidence type="ECO:0000256" key="3">
    <source>
        <dbReference type="SAM" id="Phobius"/>
    </source>
</evidence>
<feature type="compositionally biased region" description="Pro residues" evidence="2">
    <location>
        <begin position="219"/>
        <end position="232"/>
    </location>
</feature>
<protein>
    <recommendedName>
        <fullName evidence="6">SMODS and SLOG-associating 2TM effector domain-containing protein</fullName>
    </recommendedName>
</protein>
<proteinExistence type="predicted"/>
<dbReference type="Proteomes" id="UP000279259">
    <property type="component" value="Unassembled WGS sequence"/>
</dbReference>